<dbReference type="AlphaFoldDB" id="A0A317N4M2"/>
<evidence type="ECO:0000256" key="10">
    <source>
        <dbReference type="SAM" id="Phobius"/>
    </source>
</evidence>
<dbReference type="PANTHER" id="PTHR43298:SF2">
    <property type="entry name" value="FMN_FAD EXPORTER YEEO-RELATED"/>
    <property type="match status" value="1"/>
</dbReference>
<evidence type="ECO:0000256" key="6">
    <source>
        <dbReference type="ARBA" id="ARBA00022989"/>
    </source>
</evidence>
<keyword evidence="2" id="KW-0813">Transport</keyword>
<dbReference type="PANTHER" id="PTHR43298">
    <property type="entry name" value="MULTIDRUG RESISTANCE PROTEIN NORM-RELATED"/>
    <property type="match status" value="1"/>
</dbReference>
<dbReference type="Pfam" id="PF01554">
    <property type="entry name" value="MatE"/>
    <property type="match status" value="2"/>
</dbReference>
<evidence type="ECO:0000313" key="12">
    <source>
        <dbReference type="Proteomes" id="UP000246569"/>
    </source>
</evidence>
<feature type="transmembrane region" description="Helical" evidence="10">
    <location>
        <begin position="186"/>
        <end position="210"/>
    </location>
</feature>
<dbReference type="GO" id="GO:0015297">
    <property type="term" value="F:antiporter activity"/>
    <property type="evidence" value="ECO:0007669"/>
    <property type="project" value="UniProtKB-KW"/>
</dbReference>
<protein>
    <recommendedName>
        <fullName evidence="9">Multidrug-efflux transporter</fullName>
    </recommendedName>
</protein>
<feature type="transmembrane region" description="Helical" evidence="10">
    <location>
        <begin position="84"/>
        <end position="103"/>
    </location>
</feature>
<dbReference type="NCBIfam" id="TIGR00797">
    <property type="entry name" value="matE"/>
    <property type="match status" value="1"/>
</dbReference>
<evidence type="ECO:0000256" key="4">
    <source>
        <dbReference type="ARBA" id="ARBA00022475"/>
    </source>
</evidence>
<feature type="transmembrane region" description="Helical" evidence="10">
    <location>
        <begin position="123"/>
        <end position="145"/>
    </location>
</feature>
<sequence>MKLASAARGLYFMLATGHPLPMIHHEALYRALGELRTLLAIAVPLMIAQVAQMAMGFADTVMVGRVGAAELAAVGIGLSMWHPLYLFATGALMAESALIARLIGSGRTGHIAALARRARHLAWLFAVPCVLLLRAADTLLFRHLAIDPAIIPVAQEYLDALSWGVPGAFLYLAARFATEGLGQTRPVLIAGLSACAANVLLNWVLIYGHLGFPALGARGCGYATAACLWLEAIGLLYMNRRQTLLRGDAGDGPGLRELLRLGLPIGCAVFFETAIFAAVAIALGRLGPVAVAAHQIALNTSGLTFMIPLALSAAITVRVGRALGAGDLRSARRSGFTGVATAGVFMMLSACCIALAAEPIAALYTRDTAVATLAVTLLHLAAAFQVSDGLQVSASGALRGLHDARATMLITLLAYWGIGFPFGYALAFHFGYGAPGLWFGLIAGLSCAAVLLNLRFFHESRRRLAAPQNNPA</sequence>
<feature type="transmembrane region" description="Helical" evidence="10">
    <location>
        <begin position="336"/>
        <end position="357"/>
    </location>
</feature>
<evidence type="ECO:0000256" key="1">
    <source>
        <dbReference type="ARBA" id="ARBA00004429"/>
    </source>
</evidence>
<organism evidence="11 12">
    <name type="scientific">Plasticicumulans acidivorans</name>
    <dbReference type="NCBI Taxonomy" id="886464"/>
    <lineage>
        <taxon>Bacteria</taxon>
        <taxon>Pseudomonadati</taxon>
        <taxon>Pseudomonadota</taxon>
        <taxon>Gammaproteobacteria</taxon>
        <taxon>Candidatus Competibacteraceae</taxon>
        <taxon>Plasticicumulans</taxon>
    </lineage>
</organism>
<feature type="transmembrane region" description="Helical" evidence="10">
    <location>
        <begin position="27"/>
        <end position="48"/>
    </location>
</feature>
<feature type="transmembrane region" description="Helical" evidence="10">
    <location>
        <begin position="216"/>
        <end position="237"/>
    </location>
</feature>
<dbReference type="OrthoDB" id="9780160at2"/>
<feature type="transmembrane region" description="Helical" evidence="10">
    <location>
        <begin position="157"/>
        <end position="174"/>
    </location>
</feature>
<dbReference type="Proteomes" id="UP000246569">
    <property type="component" value="Unassembled WGS sequence"/>
</dbReference>
<dbReference type="PIRSF" id="PIRSF006603">
    <property type="entry name" value="DinF"/>
    <property type="match status" value="1"/>
</dbReference>
<dbReference type="CDD" id="cd13131">
    <property type="entry name" value="MATE_NorM_like"/>
    <property type="match status" value="1"/>
</dbReference>
<evidence type="ECO:0000256" key="7">
    <source>
        <dbReference type="ARBA" id="ARBA00023065"/>
    </source>
</evidence>
<evidence type="ECO:0000256" key="5">
    <source>
        <dbReference type="ARBA" id="ARBA00022692"/>
    </source>
</evidence>
<evidence type="ECO:0000256" key="8">
    <source>
        <dbReference type="ARBA" id="ARBA00023136"/>
    </source>
</evidence>
<reference evidence="11 12" key="1">
    <citation type="submission" date="2018-05" db="EMBL/GenBank/DDBJ databases">
        <title>Genomic Encyclopedia of Type Strains, Phase IV (KMG-IV): sequencing the most valuable type-strain genomes for metagenomic binning, comparative biology and taxonomic classification.</title>
        <authorList>
            <person name="Goeker M."/>
        </authorList>
    </citation>
    <scope>NUCLEOTIDE SEQUENCE [LARGE SCALE GENOMIC DNA]</scope>
    <source>
        <strain evidence="11 12">DSM 23606</strain>
    </source>
</reference>
<keyword evidence="6 10" id="KW-1133">Transmembrane helix</keyword>
<dbReference type="EMBL" id="QGTJ01000001">
    <property type="protein sequence ID" value="PWV65709.1"/>
    <property type="molecule type" value="Genomic_DNA"/>
</dbReference>
<keyword evidence="7" id="KW-0406">Ion transport</keyword>
<keyword evidence="8 10" id="KW-0472">Membrane</keyword>
<feature type="transmembrane region" description="Helical" evidence="10">
    <location>
        <begin position="436"/>
        <end position="454"/>
    </location>
</feature>
<dbReference type="GO" id="GO:0005886">
    <property type="term" value="C:plasma membrane"/>
    <property type="evidence" value="ECO:0007669"/>
    <property type="project" value="UniProtKB-SubCell"/>
</dbReference>
<comment type="caution">
    <text evidence="11">The sequence shown here is derived from an EMBL/GenBank/DDBJ whole genome shotgun (WGS) entry which is preliminary data.</text>
</comment>
<feature type="transmembrane region" description="Helical" evidence="10">
    <location>
        <begin position="258"/>
        <end position="283"/>
    </location>
</feature>
<accession>A0A317N4M2</accession>
<feature type="transmembrane region" description="Helical" evidence="10">
    <location>
        <begin position="303"/>
        <end position="324"/>
    </location>
</feature>
<dbReference type="GO" id="GO:0006811">
    <property type="term" value="P:monoatomic ion transport"/>
    <property type="evidence" value="ECO:0007669"/>
    <property type="project" value="UniProtKB-KW"/>
</dbReference>
<evidence type="ECO:0000256" key="3">
    <source>
        <dbReference type="ARBA" id="ARBA00022449"/>
    </source>
</evidence>
<keyword evidence="4" id="KW-1003">Cell membrane</keyword>
<dbReference type="InterPro" id="IPR048279">
    <property type="entry name" value="MdtK-like"/>
</dbReference>
<evidence type="ECO:0000256" key="9">
    <source>
        <dbReference type="ARBA" id="ARBA00031636"/>
    </source>
</evidence>
<keyword evidence="3" id="KW-0050">Antiport</keyword>
<keyword evidence="12" id="KW-1185">Reference proteome</keyword>
<feature type="transmembrane region" description="Helical" evidence="10">
    <location>
        <begin position="369"/>
        <end position="387"/>
    </location>
</feature>
<feature type="transmembrane region" description="Helical" evidence="10">
    <location>
        <begin position="408"/>
        <end position="430"/>
    </location>
</feature>
<comment type="subcellular location">
    <subcellularLocation>
        <location evidence="1">Cell inner membrane</location>
        <topology evidence="1">Multi-pass membrane protein</topology>
    </subcellularLocation>
</comment>
<gene>
    <name evidence="11" type="ORF">C7443_101194</name>
</gene>
<proteinExistence type="predicted"/>
<evidence type="ECO:0000256" key="2">
    <source>
        <dbReference type="ARBA" id="ARBA00022448"/>
    </source>
</evidence>
<dbReference type="InterPro" id="IPR002528">
    <property type="entry name" value="MATE_fam"/>
</dbReference>
<evidence type="ECO:0000313" key="11">
    <source>
        <dbReference type="EMBL" id="PWV65709.1"/>
    </source>
</evidence>
<keyword evidence="5 10" id="KW-0812">Transmembrane</keyword>
<dbReference type="InterPro" id="IPR050222">
    <property type="entry name" value="MATE_MdtK"/>
</dbReference>
<dbReference type="RefSeq" id="WP_110016706.1">
    <property type="nucleotide sequence ID" value="NZ_QGTJ01000001.1"/>
</dbReference>
<name>A0A317N4M2_9GAMM</name>
<dbReference type="GO" id="GO:0042910">
    <property type="term" value="F:xenobiotic transmembrane transporter activity"/>
    <property type="evidence" value="ECO:0007669"/>
    <property type="project" value="InterPro"/>
</dbReference>